<evidence type="ECO:0000313" key="2">
    <source>
        <dbReference type="Proteomes" id="UP001161247"/>
    </source>
</evidence>
<proteinExistence type="predicted"/>
<sequence length="756" mass="87652">MSLSLTFTELEWLLTELKEYVENEKSGGLKKRAHQFSSEATYYFYQLLDSLSEKINQLGLDWFFLEIFCRTINHSDAIKFIRNEQSVIGKIYGVEDEISRDLRSCNIRDQKLDLKRSQELLILLADGKRKTDELIDTHIRVAVMGLSTSPARADFIYKYIWNSFPEYIRRNLWSFNDAGNGVLDKKLVFIYSELISICMHLDRINRSASAQDDDTFRDVTSAILRTVVHSCNLWFNRKDPEAANVTAKEIVGLLQKIDPTNLEFLRSNLRFLETVYKNQINAERPSRGECHEVVVFCRYLLNWFRRTDREKELVSLVTFYVASRLENAEEDIHNIFEEYEIEAVLAEAAFSCRAVQRDLVVDGEQHPFQEHRQKLAAEKERSLAAALPPCSDSVANICFLKTKIFLKQQLNNRNASMLFSDNQLFKVDMILNDLRAFNRLVCQQGNTEFVKQSLILAEELANEIESLHKSYNSSRVLSPLINHSLLQLLFRIVFFKAESFLTELLKSSDTSTALKTDQVQCLVDDLAHFKRIVKIKLPWNSPVEETVIIQLEVFARRITLLSYSYLPNNMKLAKMACLLPQLLDEANVIKVKLGEISQQFPKSTFPKIYGLGFLDFLCRNLRELLLRDPVSIKPVKHHFEEAMLHLESLKSVLKKIKVLDVELEELKDIKKHIIDAAYKLEYVVESIEVDGQLQQSLWLYDVREEIRLLYQQVRKIPEMSYAGKIENVPKIPSRMGSQVTAPEVNEMLVVLFDEEI</sequence>
<gene>
    <name evidence="1" type="ORF">OLC1_LOCUS23741</name>
</gene>
<organism evidence="1 2">
    <name type="scientific">Oldenlandia corymbosa var. corymbosa</name>
    <dbReference type="NCBI Taxonomy" id="529605"/>
    <lineage>
        <taxon>Eukaryota</taxon>
        <taxon>Viridiplantae</taxon>
        <taxon>Streptophyta</taxon>
        <taxon>Embryophyta</taxon>
        <taxon>Tracheophyta</taxon>
        <taxon>Spermatophyta</taxon>
        <taxon>Magnoliopsida</taxon>
        <taxon>eudicotyledons</taxon>
        <taxon>Gunneridae</taxon>
        <taxon>Pentapetalae</taxon>
        <taxon>asterids</taxon>
        <taxon>lamiids</taxon>
        <taxon>Gentianales</taxon>
        <taxon>Rubiaceae</taxon>
        <taxon>Rubioideae</taxon>
        <taxon>Spermacoceae</taxon>
        <taxon>Hedyotis-Oldenlandia complex</taxon>
        <taxon>Oldenlandia</taxon>
    </lineage>
</organism>
<name>A0AAV1EDU4_OLDCO</name>
<keyword evidence="2" id="KW-1185">Reference proteome</keyword>
<dbReference type="Proteomes" id="UP001161247">
    <property type="component" value="Chromosome 9"/>
</dbReference>
<protein>
    <submittedName>
        <fullName evidence="1">OLC1v1019178C1</fullName>
    </submittedName>
</protein>
<reference evidence="1" key="1">
    <citation type="submission" date="2023-03" db="EMBL/GenBank/DDBJ databases">
        <authorList>
            <person name="Julca I."/>
        </authorList>
    </citation>
    <scope>NUCLEOTIDE SEQUENCE</scope>
</reference>
<accession>A0AAV1EDU4</accession>
<dbReference type="EMBL" id="OX459126">
    <property type="protein sequence ID" value="CAI9117722.1"/>
    <property type="molecule type" value="Genomic_DNA"/>
</dbReference>
<dbReference type="AlphaFoldDB" id="A0AAV1EDU4"/>
<evidence type="ECO:0000313" key="1">
    <source>
        <dbReference type="EMBL" id="CAI9117722.1"/>
    </source>
</evidence>